<dbReference type="Proteomes" id="UP000324222">
    <property type="component" value="Unassembled WGS sequence"/>
</dbReference>
<proteinExistence type="predicted"/>
<evidence type="ECO:0000256" key="1">
    <source>
        <dbReference type="SAM" id="MobiDB-lite"/>
    </source>
</evidence>
<dbReference type="AlphaFoldDB" id="A0A5B7FD80"/>
<comment type="caution">
    <text evidence="2">The sequence shown here is derived from an EMBL/GenBank/DDBJ whole genome shotgun (WGS) entry which is preliminary data.</text>
</comment>
<dbReference type="EMBL" id="VSRR010005859">
    <property type="protein sequence ID" value="MPC43507.1"/>
    <property type="molecule type" value="Genomic_DNA"/>
</dbReference>
<evidence type="ECO:0000313" key="2">
    <source>
        <dbReference type="EMBL" id="MPC43507.1"/>
    </source>
</evidence>
<keyword evidence="3" id="KW-1185">Reference proteome</keyword>
<evidence type="ECO:0000313" key="3">
    <source>
        <dbReference type="Proteomes" id="UP000324222"/>
    </source>
</evidence>
<accession>A0A5B7FD80</accession>
<gene>
    <name evidence="2" type="ORF">E2C01_037156</name>
</gene>
<organism evidence="2 3">
    <name type="scientific">Portunus trituberculatus</name>
    <name type="common">Swimming crab</name>
    <name type="synonym">Neptunus trituberculatus</name>
    <dbReference type="NCBI Taxonomy" id="210409"/>
    <lineage>
        <taxon>Eukaryota</taxon>
        <taxon>Metazoa</taxon>
        <taxon>Ecdysozoa</taxon>
        <taxon>Arthropoda</taxon>
        <taxon>Crustacea</taxon>
        <taxon>Multicrustacea</taxon>
        <taxon>Malacostraca</taxon>
        <taxon>Eumalacostraca</taxon>
        <taxon>Eucarida</taxon>
        <taxon>Decapoda</taxon>
        <taxon>Pleocyemata</taxon>
        <taxon>Brachyura</taxon>
        <taxon>Eubrachyura</taxon>
        <taxon>Portunoidea</taxon>
        <taxon>Portunidae</taxon>
        <taxon>Portuninae</taxon>
        <taxon>Portunus</taxon>
    </lineage>
</organism>
<feature type="region of interest" description="Disordered" evidence="1">
    <location>
        <begin position="1"/>
        <end position="37"/>
    </location>
</feature>
<name>A0A5B7FD80_PORTR</name>
<reference evidence="2 3" key="1">
    <citation type="submission" date="2019-05" db="EMBL/GenBank/DDBJ databases">
        <title>Another draft genome of Portunus trituberculatus and its Hox gene families provides insights of decapod evolution.</title>
        <authorList>
            <person name="Jeong J.-H."/>
            <person name="Song I."/>
            <person name="Kim S."/>
            <person name="Choi T."/>
            <person name="Kim D."/>
            <person name="Ryu S."/>
            <person name="Kim W."/>
        </authorList>
    </citation>
    <scope>NUCLEOTIDE SEQUENCE [LARGE SCALE GENOMIC DNA]</scope>
    <source>
        <tissue evidence="2">Muscle</tissue>
    </source>
</reference>
<protein>
    <submittedName>
        <fullName evidence="2">Uncharacterized protein</fullName>
    </submittedName>
</protein>
<sequence>MGPGSTISVKGRQSKQPIPGVTQCTQSSHVASPRPPPLHWRLPPVKLMTSFDHYVLLPVTLHEGWLFEAGRGGAGRGEAGLTKEK</sequence>